<comment type="caution">
    <text evidence="3">The sequence shown here is derived from an EMBL/GenBank/DDBJ whole genome shotgun (WGS) entry which is preliminary data.</text>
</comment>
<keyword evidence="2" id="KW-1133">Transmembrane helix</keyword>
<evidence type="ECO:0000313" key="4">
    <source>
        <dbReference type="Proteomes" id="UP001500928"/>
    </source>
</evidence>
<keyword evidence="2" id="KW-0812">Transmembrane</keyword>
<reference evidence="4" key="1">
    <citation type="journal article" date="2019" name="Int. J. Syst. Evol. Microbiol.">
        <title>The Global Catalogue of Microorganisms (GCM) 10K type strain sequencing project: providing services to taxonomists for standard genome sequencing and annotation.</title>
        <authorList>
            <consortium name="The Broad Institute Genomics Platform"/>
            <consortium name="The Broad Institute Genome Sequencing Center for Infectious Disease"/>
            <person name="Wu L."/>
            <person name="Ma J."/>
        </authorList>
    </citation>
    <scope>NUCLEOTIDE SEQUENCE [LARGE SCALE GENOMIC DNA]</scope>
    <source>
        <strain evidence="4">JCM 17979</strain>
    </source>
</reference>
<feature type="region of interest" description="Disordered" evidence="1">
    <location>
        <begin position="72"/>
        <end position="156"/>
    </location>
</feature>
<dbReference type="Proteomes" id="UP001500928">
    <property type="component" value="Unassembled WGS sequence"/>
</dbReference>
<organism evidence="3 4">
    <name type="scientific">Actinomycetospora chlora</name>
    <dbReference type="NCBI Taxonomy" id="663608"/>
    <lineage>
        <taxon>Bacteria</taxon>
        <taxon>Bacillati</taxon>
        <taxon>Actinomycetota</taxon>
        <taxon>Actinomycetes</taxon>
        <taxon>Pseudonocardiales</taxon>
        <taxon>Pseudonocardiaceae</taxon>
        <taxon>Actinomycetospora</taxon>
    </lineage>
</organism>
<evidence type="ECO:0000313" key="3">
    <source>
        <dbReference type="EMBL" id="GAA4788872.1"/>
    </source>
</evidence>
<name>A0ABP9B0F6_9PSEU</name>
<protein>
    <submittedName>
        <fullName evidence="3">Uncharacterized protein</fullName>
    </submittedName>
</protein>
<keyword evidence="2" id="KW-0472">Membrane</keyword>
<proteinExistence type="predicted"/>
<keyword evidence="4" id="KW-1185">Reference proteome</keyword>
<dbReference type="EMBL" id="BAABHO010000016">
    <property type="protein sequence ID" value="GAA4788872.1"/>
    <property type="molecule type" value="Genomic_DNA"/>
</dbReference>
<accession>A0ABP9B0F6</accession>
<sequence>MAAVRLARLRAVVVETRRRCAVEGRPSVVPAHIVRWSQGTGRAGEAAGLGPSNHGPFARAVTALCDRGWPRVTAGATTSARRAEPTPPARRMNPAVPGPHPHEDAPVGVERRHRPAGTGSRGPAVPPVPRDIPLLTPRTNPSPRRPAGDTRRPPLGPDVAPVSAALITLLVGLLLGLLVAQVTRPSPAPRPGAHDRGAVAQVVVR</sequence>
<evidence type="ECO:0000256" key="2">
    <source>
        <dbReference type="SAM" id="Phobius"/>
    </source>
</evidence>
<gene>
    <name evidence="3" type="ORF">GCM10023200_24350</name>
</gene>
<evidence type="ECO:0000256" key="1">
    <source>
        <dbReference type="SAM" id="MobiDB-lite"/>
    </source>
</evidence>
<feature type="transmembrane region" description="Helical" evidence="2">
    <location>
        <begin position="159"/>
        <end position="180"/>
    </location>
</feature>